<name>A0A4Z0PR23_9BACT</name>
<proteinExistence type="predicted"/>
<dbReference type="RefSeq" id="WP_135495835.1">
    <property type="nucleotide sequence ID" value="NZ_SRLD01000001.1"/>
</dbReference>
<accession>A0A4Z0PR23</accession>
<organism evidence="1 2">
    <name type="scientific">Hymenobacter elongatus</name>
    <dbReference type="NCBI Taxonomy" id="877208"/>
    <lineage>
        <taxon>Bacteria</taxon>
        <taxon>Pseudomonadati</taxon>
        <taxon>Bacteroidota</taxon>
        <taxon>Cytophagia</taxon>
        <taxon>Cytophagales</taxon>
        <taxon>Hymenobacteraceae</taxon>
        <taxon>Hymenobacter</taxon>
    </lineage>
</organism>
<dbReference type="EMBL" id="SRLD01000001">
    <property type="protein sequence ID" value="TGE20160.1"/>
    <property type="molecule type" value="Genomic_DNA"/>
</dbReference>
<dbReference type="GO" id="GO:0003677">
    <property type="term" value="F:DNA binding"/>
    <property type="evidence" value="ECO:0007669"/>
    <property type="project" value="InterPro"/>
</dbReference>
<keyword evidence="2" id="KW-1185">Reference proteome</keyword>
<dbReference type="SUPFAM" id="SSF47413">
    <property type="entry name" value="lambda repressor-like DNA-binding domains"/>
    <property type="match status" value="1"/>
</dbReference>
<evidence type="ECO:0000313" key="1">
    <source>
        <dbReference type="EMBL" id="TGE20160.1"/>
    </source>
</evidence>
<dbReference type="InterPro" id="IPR010982">
    <property type="entry name" value="Lambda_DNA-bd_dom_sf"/>
</dbReference>
<dbReference type="AlphaFoldDB" id="A0A4Z0PR23"/>
<dbReference type="OrthoDB" id="886888at2"/>
<protein>
    <submittedName>
        <fullName evidence="1">XRE family transcriptional regulator</fullName>
    </submittedName>
</protein>
<dbReference type="Gene3D" id="1.10.260.40">
    <property type="entry name" value="lambda repressor-like DNA-binding domains"/>
    <property type="match status" value="1"/>
</dbReference>
<dbReference type="CDD" id="cd00093">
    <property type="entry name" value="HTH_XRE"/>
    <property type="match status" value="1"/>
</dbReference>
<dbReference type="InterPro" id="IPR001387">
    <property type="entry name" value="Cro/C1-type_HTH"/>
</dbReference>
<gene>
    <name evidence="1" type="ORF">E5J99_00910</name>
</gene>
<reference evidence="1 2" key="1">
    <citation type="submission" date="2019-04" db="EMBL/GenBank/DDBJ databases">
        <authorList>
            <person name="Feng G."/>
            <person name="Zhang J."/>
            <person name="Zhu H."/>
        </authorList>
    </citation>
    <scope>NUCLEOTIDE SEQUENCE [LARGE SCALE GENOMIC DNA]</scope>
    <source>
        <strain evidence="1 2">JCM 17223</strain>
    </source>
</reference>
<dbReference type="Proteomes" id="UP000297739">
    <property type="component" value="Unassembled WGS sequence"/>
</dbReference>
<evidence type="ECO:0000313" key="2">
    <source>
        <dbReference type="Proteomes" id="UP000297739"/>
    </source>
</evidence>
<sequence length="187" mass="20666">MSSDTLPGQVRMLLGLTQLELAVHLRLSRERLAQVEIGRRSLPLEAMQRLLPFLEPLYGATTEPPLATTETEPPPADLEAVRWRLTVCRHEAVNARYQLTLLQQKTQPLRRRLVVLSPLLAALPPPPPDGRPDPDARDRRWYTDCLAAATDALARFGAVPQGLLDARIQALDAEIAALTRLLPPVAG</sequence>
<comment type="caution">
    <text evidence="1">The sequence shown here is derived from an EMBL/GenBank/DDBJ whole genome shotgun (WGS) entry which is preliminary data.</text>
</comment>